<sequence>MQPLDSSTRKAFLIFVSPKTPGVRKISALAKQKTQ</sequence>
<dbReference type="Proteomes" id="UP001623349">
    <property type="component" value="Unassembled WGS sequence"/>
</dbReference>
<dbReference type="EMBL" id="BAAFST010000020">
    <property type="protein sequence ID" value="GAB1303251.1"/>
    <property type="molecule type" value="Genomic_DNA"/>
</dbReference>
<comment type="caution">
    <text evidence="1">The sequence shown here is derived from an EMBL/GenBank/DDBJ whole genome shotgun (WGS) entry which is preliminary data.</text>
</comment>
<gene>
    <name evidence="1" type="ORF">APTSU1_001849200</name>
</gene>
<protein>
    <submittedName>
        <fullName evidence="1">Uncharacterized protein</fullName>
    </submittedName>
</protein>
<accession>A0ABQ0FW15</accession>
<evidence type="ECO:0000313" key="2">
    <source>
        <dbReference type="Proteomes" id="UP001623349"/>
    </source>
</evidence>
<evidence type="ECO:0000313" key="1">
    <source>
        <dbReference type="EMBL" id="GAB1303251.1"/>
    </source>
</evidence>
<keyword evidence="2" id="KW-1185">Reference proteome</keyword>
<organism evidence="1 2">
    <name type="scientific">Apodemus speciosus</name>
    <name type="common">Large Japanese field mouse</name>
    <dbReference type="NCBI Taxonomy" id="105296"/>
    <lineage>
        <taxon>Eukaryota</taxon>
        <taxon>Metazoa</taxon>
        <taxon>Chordata</taxon>
        <taxon>Craniata</taxon>
        <taxon>Vertebrata</taxon>
        <taxon>Euteleostomi</taxon>
        <taxon>Mammalia</taxon>
        <taxon>Eutheria</taxon>
        <taxon>Euarchontoglires</taxon>
        <taxon>Glires</taxon>
        <taxon>Rodentia</taxon>
        <taxon>Myomorpha</taxon>
        <taxon>Muroidea</taxon>
        <taxon>Muridae</taxon>
        <taxon>Murinae</taxon>
        <taxon>Apodemus</taxon>
    </lineage>
</organism>
<proteinExistence type="predicted"/>
<reference evidence="1 2" key="1">
    <citation type="submission" date="2024-08" db="EMBL/GenBank/DDBJ databases">
        <title>The draft genome of Apodemus speciosus.</title>
        <authorList>
            <person name="Nabeshima K."/>
            <person name="Suzuki S."/>
            <person name="Onuma M."/>
        </authorList>
    </citation>
    <scope>NUCLEOTIDE SEQUENCE [LARGE SCALE GENOMIC DNA]</scope>
    <source>
        <strain evidence="1">IB14-021</strain>
    </source>
</reference>
<name>A0ABQ0FW15_APOSI</name>